<accession>A0A9X2FC01</accession>
<protein>
    <submittedName>
        <fullName evidence="1">Uncharacterized protein</fullName>
    </submittedName>
</protein>
<reference evidence="1" key="1">
    <citation type="submission" date="2022-06" db="EMBL/GenBank/DDBJ databases">
        <title>Solitalea sp. MAHUQ-68 isolated from rhizospheric soil.</title>
        <authorList>
            <person name="Huq M.A."/>
        </authorList>
    </citation>
    <scope>NUCLEOTIDE SEQUENCE</scope>
    <source>
        <strain evidence="1">MAHUQ-68</strain>
    </source>
</reference>
<comment type="caution">
    <text evidence="1">The sequence shown here is derived from an EMBL/GenBank/DDBJ whole genome shotgun (WGS) entry which is preliminary data.</text>
</comment>
<dbReference type="EMBL" id="JAMWYS010000053">
    <property type="protein sequence ID" value="MCO4294088.1"/>
    <property type="molecule type" value="Genomic_DNA"/>
</dbReference>
<dbReference type="AlphaFoldDB" id="A0A9X2FC01"/>
<dbReference type="Proteomes" id="UP001155182">
    <property type="component" value="Unassembled WGS sequence"/>
</dbReference>
<sequence>MNLFSKLFNNSDTSESVILNDGLKLAMEFGKNWLQPIQDRLKKKYRFLTLQELNDYDTICRQAMHKGHDFVYNTLTELYDVNQTISNNELKEKLKKTLLDQYPWINTSNLEALFSQSCYYAWKDGLTKCIK</sequence>
<proteinExistence type="predicted"/>
<evidence type="ECO:0000313" key="1">
    <source>
        <dbReference type="EMBL" id="MCO4294088.1"/>
    </source>
</evidence>
<gene>
    <name evidence="1" type="ORF">NF867_14590</name>
</gene>
<keyword evidence="2" id="KW-1185">Reference proteome</keyword>
<evidence type="ECO:0000313" key="2">
    <source>
        <dbReference type="Proteomes" id="UP001155182"/>
    </source>
</evidence>
<name>A0A9X2FC01_9SPHI</name>
<organism evidence="1 2">
    <name type="scientific">Solitalea agri</name>
    <dbReference type="NCBI Taxonomy" id="2953739"/>
    <lineage>
        <taxon>Bacteria</taxon>
        <taxon>Pseudomonadati</taxon>
        <taxon>Bacteroidota</taxon>
        <taxon>Sphingobacteriia</taxon>
        <taxon>Sphingobacteriales</taxon>
        <taxon>Sphingobacteriaceae</taxon>
        <taxon>Solitalea</taxon>
    </lineage>
</organism>
<dbReference type="RefSeq" id="WP_252588977.1">
    <property type="nucleotide sequence ID" value="NZ_JAMWYS010000053.1"/>
</dbReference>